<accession>A0A0U4NM37</accession>
<dbReference type="KEGG" id="asoc:CB4_03953"/>
<dbReference type="AlphaFoldDB" id="A0A0U4NM37"/>
<reference evidence="1 2" key="1">
    <citation type="submission" date="2015-12" db="EMBL/GenBank/DDBJ databases">
        <title>Genome sequence of Aneurinibacillus soli.</title>
        <authorList>
            <person name="Lee J.S."/>
            <person name="Lee K.C."/>
            <person name="Kim K.K."/>
            <person name="Lee B.W."/>
        </authorList>
    </citation>
    <scope>NUCLEOTIDE SEQUENCE [LARGE SCALE GENOMIC DNA]</scope>
    <source>
        <strain evidence="1 2">CB4</strain>
    </source>
</reference>
<name>A0A0U4NM37_9BACL</name>
<keyword evidence="2" id="KW-1185">Reference proteome</keyword>
<gene>
    <name evidence="1" type="ORF">CB4_03953</name>
</gene>
<dbReference type="EMBL" id="AP017312">
    <property type="protein sequence ID" value="BAU29716.1"/>
    <property type="molecule type" value="Genomic_DNA"/>
</dbReference>
<sequence>MHSNEEKITWVYGLDLVGYGSDKGALVKSQRIDQDCDSNVGKKEIKIISNIMPYFPNQDNNQPVEVLEKNDIRFILKNKLYPLVIDAPIEPLIVPPVEEKNWRRFWEYISRDVDKFFNGAPPGRLETLSKRAEGIRSGMKCLMKNGKDPLNKRLFETYPAATILQLYREGNQNDLNGKGDMRQYKETLAQWDMKEGAWITHSLSGKTEKSDRFAKLLEDFSIVAETDKTIITDDEFDALLSTLVLLSSDERVIFSSENVNNPVYIAMKDDSMFSYRKGRVNEMVSIATGYRILTKKFWDKIVISRQSESVLPNDVKNFITKKELINIIKSMEKSKRTLEDESILSKIERKVSSFTKKEKDRVEELLSNLNI</sequence>
<organism evidence="1 2">
    <name type="scientific">Aneurinibacillus soli</name>
    <dbReference type="NCBI Taxonomy" id="1500254"/>
    <lineage>
        <taxon>Bacteria</taxon>
        <taxon>Bacillati</taxon>
        <taxon>Bacillota</taxon>
        <taxon>Bacilli</taxon>
        <taxon>Bacillales</taxon>
        <taxon>Paenibacillaceae</taxon>
        <taxon>Aneurinibacillus group</taxon>
        <taxon>Aneurinibacillus</taxon>
    </lineage>
</organism>
<protein>
    <submittedName>
        <fullName evidence="1">Uncharacterized protein</fullName>
    </submittedName>
</protein>
<dbReference type="Proteomes" id="UP000217696">
    <property type="component" value="Chromosome"/>
</dbReference>
<evidence type="ECO:0000313" key="2">
    <source>
        <dbReference type="Proteomes" id="UP000217696"/>
    </source>
</evidence>
<evidence type="ECO:0000313" key="1">
    <source>
        <dbReference type="EMBL" id="BAU29716.1"/>
    </source>
</evidence>
<dbReference type="RefSeq" id="WP_096467371.1">
    <property type="nucleotide sequence ID" value="NZ_AP017312.1"/>
</dbReference>
<proteinExistence type="predicted"/>